<evidence type="ECO:0008006" key="4">
    <source>
        <dbReference type="Google" id="ProtNLM"/>
    </source>
</evidence>
<keyword evidence="1" id="KW-0732">Signal</keyword>
<organism evidence="2 3">
    <name type="scientific">Draconibacterium sediminis</name>
    <dbReference type="NCBI Taxonomy" id="1544798"/>
    <lineage>
        <taxon>Bacteria</taxon>
        <taxon>Pseudomonadati</taxon>
        <taxon>Bacteroidota</taxon>
        <taxon>Bacteroidia</taxon>
        <taxon>Marinilabiliales</taxon>
        <taxon>Prolixibacteraceae</taxon>
        <taxon>Draconibacterium</taxon>
    </lineage>
</organism>
<dbReference type="InterPro" id="IPR041662">
    <property type="entry name" value="SusD-like_2"/>
</dbReference>
<dbReference type="EMBL" id="JRHC01000005">
    <property type="protein sequence ID" value="KJF42575.1"/>
    <property type="molecule type" value="Genomic_DNA"/>
</dbReference>
<dbReference type="Proteomes" id="UP000032544">
    <property type="component" value="Unassembled WGS sequence"/>
</dbReference>
<evidence type="ECO:0000313" key="2">
    <source>
        <dbReference type="EMBL" id="KJF42575.1"/>
    </source>
</evidence>
<dbReference type="STRING" id="1544798.LH29_18685"/>
<dbReference type="RefSeq" id="WP_045032388.1">
    <property type="nucleotide sequence ID" value="NZ_JRHC01000005.1"/>
</dbReference>
<gene>
    <name evidence="2" type="ORF">LH29_18685</name>
</gene>
<name>A0A0D8J6H9_9BACT</name>
<dbReference type="PATRIC" id="fig|1544798.3.peg.3907"/>
<dbReference type="SUPFAM" id="SSF48452">
    <property type="entry name" value="TPR-like"/>
    <property type="match status" value="1"/>
</dbReference>
<sequence length="475" mass="52685">MKRYIMRSVLALLFVSLMVGCTKDFEEINTDPNKVTSVPTAYLMTQAQRQILSQRFNTTCLLYSQLWSETQYTNTSRYETAEASFNAYYYSPLADLQKIIELNTDEATMNDAAASGANANQLAVARILKVYTFQLITDMWGEIPYSDALKGAEAFQPVYDTQDAIYASFVTELTEAAAQINESAAGMEGDIIFGGDMAAWKKFANSLKARVGIRMTEVDATAAQSAVTSGLAGGFESNDDNALYTYLADAANWNPYYDHYLERTDYAISETLADYMAALNDPRLPVYADEAPETGTIVGMPYGLSAADAGSITNAQISFPGIAVRSADSPGILMTYSELLFIKAEAAARGWITDDAAEVYEDAITASMEFWGVETADIDTYLAQPEVAYDGTNYKKSIGEQKWVSLYMDGSEAWSEWRRLDYPELTPAPAAAEGRDIPRRRAYTQNEYDLNEENVKAAVARQGEDVMETRIWWDQ</sequence>
<dbReference type="PROSITE" id="PS51257">
    <property type="entry name" value="PROKAR_LIPOPROTEIN"/>
    <property type="match status" value="1"/>
</dbReference>
<protein>
    <recommendedName>
        <fullName evidence="4">SusD/RagB family nutrient-binding outer membrane lipoprotein</fullName>
    </recommendedName>
</protein>
<feature type="chain" id="PRO_5002330609" description="SusD/RagB family nutrient-binding outer membrane lipoprotein" evidence="1">
    <location>
        <begin position="25"/>
        <end position="475"/>
    </location>
</feature>
<dbReference type="AlphaFoldDB" id="A0A0D8J6H9"/>
<reference evidence="2 3" key="1">
    <citation type="submission" date="2014-09" db="EMBL/GenBank/DDBJ databases">
        <title>Draft Genome Sequence of Draconibacterium sp. JN14CK-3.</title>
        <authorList>
            <person name="Dong C."/>
            <person name="Lai Q."/>
            <person name="Shao Z."/>
        </authorList>
    </citation>
    <scope>NUCLEOTIDE SEQUENCE [LARGE SCALE GENOMIC DNA]</scope>
    <source>
        <strain evidence="2 3">JN14CK-3</strain>
    </source>
</reference>
<evidence type="ECO:0000313" key="3">
    <source>
        <dbReference type="Proteomes" id="UP000032544"/>
    </source>
</evidence>
<proteinExistence type="predicted"/>
<dbReference type="OrthoDB" id="1109828at2"/>
<dbReference type="InterPro" id="IPR011990">
    <property type="entry name" value="TPR-like_helical_dom_sf"/>
</dbReference>
<comment type="caution">
    <text evidence="2">The sequence shown here is derived from an EMBL/GenBank/DDBJ whole genome shotgun (WGS) entry which is preliminary data.</text>
</comment>
<dbReference type="Pfam" id="PF12771">
    <property type="entry name" value="SusD-like_2"/>
    <property type="match status" value="1"/>
</dbReference>
<dbReference type="Gene3D" id="1.25.40.390">
    <property type="match status" value="1"/>
</dbReference>
<accession>A0A0D8J6H9</accession>
<keyword evidence="3" id="KW-1185">Reference proteome</keyword>
<feature type="signal peptide" evidence="1">
    <location>
        <begin position="1"/>
        <end position="24"/>
    </location>
</feature>
<evidence type="ECO:0000256" key="1">
    <source>
        <dbReference type="SAM" id="SignalP"/>
    </source>
</evidence>